<keyword evidence="2 6" id="KW-0812">Transmembrane</keyword>
<dbReference type="PANTHER" id="PTHR43229:SF2">
    <property type="entry name" value="NODULATION PROTEIN J"/>
    <property type="match status" value="1"/>
</dbReference>
<feature type="transmembrane region" description="Helical" evidence="6">
    <location>
        <begin position="243"/>
        <end position="263"/>
    </location>
</feature>
<sequence length="272" mass="29054">MTTPTKPMNPAVELGSDTAALFGRHLRHLIRMPEKLLGATLMPVAYVVLFGVLFGSAMRAPGGNYQEYLMAGILAQTMLTNVSSTALGIASDLNNGLVDRFRSLPMTNLSVPLARTCSNMVIALLSIVVMSAVGYIIGWRLDNGIGAALAGYGLLLLLGFAMSWFGALIGLVLRDVEAINSVTILIVLPVTFLSNAFIPLGGLPDWLRAICEWNPLSAVVTACRELFGNPTGELGDSVLVEHAAPMSLLLTGLMLLVFIPLAVRAYRRAVTR</sequence>
<name>A0ABP4GLP5_9PSEU</name>
<feature type="transmembrane region" description="Helical" evidence="6">
    <location>
        <begin position="178"/>
        <end position="198"/>
    </location>
</feature>
<keyword evidence="3 6" id="KW-1133">Transmembrane helix</keyword>
<feature type="transmembrane region" description="Helical" evidence="6">
    <location>
        <begin position="68"/>
        <end position="91"/>
    </location>
</feature>
<evidence type="ECO:0000313" key="8">
    <source>
        <dbReference type="EMBL" id="GAA1229115.1"/>
    </source>
</evidence>
<evidence type="ECO:0000256" key="4">
    <source>
        <dbReference type="ARBA" id="ARBA00023136"/>
    </source>
</evidence>
<dbReference type="PANTHER" id="PTHR43229">
    <property type="entry name" value="NODULATION PROTEIN J"/>
    <property type="match status" value="1"/>
</dbReference>
<reference evidence="9" key="1">
    <citation type="journal article" date="2019" name="Int. J. Syst. Evol. Microbiol.">
        <title>The Global Catalogue of Microorganisms (GCM) 10K type strain sequencing project: providing services to taxonomists for standard genome sequencing and annotation.</title>
        <authorList>
            <consortium name="The Broad Institute Genomics Platform"/>
            <consortium name="The Broad Institute Genome Sequencing Center for Infectious Disease"/>
            <person name="Wu L."/>
            <person name="Ma J."/>
        </authorList>
    </citation>
    <scope>NUCLEOTIDE SEQUENCE [LARGE SCALE GENOMIC DNA]</scope>
    <source>
        <strain evidence="9">JCM 13023</strain>
    </source>
</reference>
<dbReference type="InterPro" id="IPR051784">
    <property type="entry name" value="Nod_factor_ABC_transporter"/>
</dbReference>
<evidence type="ECO:0000256" key="5">
    <source>
        <dbReference type="ARBA" id="ARBA00023251"/>
    </source>
</evidence>
<evidence type="ECO:0000313" key="9">
    <source>
        <dbReference type="Proteomes" id="UP001500653"/>
    </source>
</evidence>
<accession>A0ABP4GLP5</accession>
<dbReference type="RefSeq" id="WP_253862729.1">
    <property type="nucleotide sequence ID" value="NZ_BAAALN010000003.1"/>
</dbReference>
<keyword evidence="5" id="KW-0046">Antibiotic resistance</keyword>
<protein>
    <recommendedName>
        <fullName evidence="6">Transport permease protein</fullName>
    </recommendedName>
</protein>
<dbReference type="InterPro" id="IPR047817">
    <property type="entry name" value="ABC2_TM_bact-type"/>
</dbReference>
<evidence type="ECO:0000259" key="7">
    <source>
        <dbReference type="PROSITE" id="PS51012"/>
    </source>
</evidence>
<feature type="transmembrane region" description="Helical" evidence="6">
    <location>
        <begin position="149"/>
        <end position="171"/>
    </location>
</feature>
<comment type="similarity">
    <text evidence="6">Belongs to the ABC-2 integral membrane protein family.</text>
</comment>
<evidence type="ECO:0000256" key="2">
    <source>
        <dbReference type="ARBA" id="ARBA00022692"/>
    </source>
</evidence>
<dbReference type="InterPro" id="IPR000412">
    <property type="entry name" value="ABC_2_transport"/>
</dbReference>
<evidence type="ECO:0000256" key="3">
    <source>
        <dbReference type="ARBA" id="ARBA00022989"/>
    </source>
</evidence>
<gene>
    <name evidence="8" type="ORF">GCM10009676_09500</name>
</gene>
<evidence type="ECO:0000256" key="1">
    <source>
        <dbReference type="ARBA" id="ARBA00004141"/>
    </source>
</evidence>
<comment type="subcellular location">
    <subcellularLocation>
        <location evidence="6">Cell membrane</location>
        <topology evidence="6">Multi-pass membrane protein</topology>
    </subcellularLocation>
    <subcellularLocation>
        <location evidence="1">Membrane</location>
        <topology evidence="1">Multi-pass membrane protein</topology>
    </subcellularLocation>
</comment>
<keyword evidence="4 6" id="KW-0472">Membrane</keyword>
<dbReference type="Pfam" id="PF01061">
    <property type="entry name" value="ABC2_membrane"/>
    <property type="match status" value="1"/>
</dbReference>
<organism evidence="8 9">
    <name type="scientific">Prauserella halophila</name>
    <dbReference type="NCBI Taxonomy" id="185641"/>
    <lineage>
        <taxon>Bacteria</taxon>
        <taxon>Bacillati</taxon>
        <taxon>Actinomycetota</taxon>
        <taxon>Actinomycetes</taxon>
        <taxon>Pseudonocardiales</taxon>
        <taxon>Pseudonocardiaceae</taxon>
        <taxon>Prauserella</taxon>
    </lineage>
</organism>
<proteinExistence type="inferred from homology"/>
<dbReference type="Proteomes" id="UP001500653">
    <property type="component" value="Unassembled WGS sequence"/>
</dbReference>
<keyword evidence="9" id="KW-1185">Reference proteome</keyword>
<feature type="transmembrane region" description="Helical" evidence="6">
    <location>
        <begin position="112"/>
        <end position="137"/>
    </location>
</feature>
<feature type="domain" description="ABC transmembrane type-2" evidence="7">
    <location>
        <begin position="34"/>
        <end position="269"/>
    </location>
</feature>
<keyword evidence="6" id="KW-1003">Cell membrane</keyword>
<comment type="caution">
    <text evidence="8">The sequence shown here is derived from an EMBL/GenBank/DDBJ whole genome shotgun (WGS) entry which is preliminary data.</text>
</comment>
<dbReference type="PIRSF" id="PIRSF006648">
    <property type="entry name" value="DrrB"/>
    <property type="match status" value="1"/>
</dbReference>
<keyword evidence="6" id="KW-0813">Transport</keyword>
<evidence type="ECO:0000256" key="6">
    <source>
        <dbReference type="RuleBase" id="RU361157"/>
    </source>
</evidence>
<dbReference type="InterPro" id="IPR013525">
    <property type="entry name" value="ABC2_TM"/>
</dbReference>
<dbReference type="EMBL" id="BAAALN010000003">
    <property type="protein sequence ID" value="GAA1229115.1"/>
    <property type="molecule type" value="Genomic_DNA"/>
</dbReference>
<feature type="transmembrane region" description="Helical" evidence="6">
    <location>
        <begin position="36"/>
        <end position="56"/>
    </location>
</feature>
<dbReference type="PROSITE" id="PS51012">
    <property type="entry name" value="ABC_TM2"/>
    <property type="match status" value="1"/>
</dbReference>